<evidence type="ECO:0000256" key="4">
    <source>
        <dbReference type="ARBA" id="ARBA00022559"/>
    </source>
</evidence>
<feature type="region of interest" description="Disordered" evidence="12">
    <location>
        <begin position="405"/>
        <end position="440"/>
    </location>
</feature>
<comment type="cofactor">
    <cofactor evidence="1 10">
        <name>heme</name>
        <dbReference type="ChEBI" id="CHEBI:30413"/>
    </cofactor>
</comment>
<dbReference type="Pfam" id="PF00199">
    <property type="entry name" value="Catalase"/>
    <property type="match status" value="1"/>
</dbReference>
<dbReference type="InterPro" id="IPR024712">
    <property type="entry name" value="Catalase_clade2"/>
</dbReference>
<dbReference type="PROSITE" id="PS51402">
    <property type="entry name" value="CATALASE_3"/>
    <property type="match status" value="1"/>
</dbReference>
<dbReference type="Pfam" id="PF18011">
    <property type="entry name" value="Catalase_C"/>
    <property type="match status" value="1"/>
</dbReference>
<dbReference type="CDD" id="cd03132">
    <property type="entry name" value="GATase1_catalase"/>
    <property type="match status" value="1"/>
</dbReference>
<dbReference type="SMART" id="SM01060">
    <property type="entry name" value="Catalase"/>
    <property type="match status" value="1"/>
</dbReference>
<protein>
    <recommendedName>
        <fullName evidence="3 10">Catalase</fullName>
        <ecNumber evidence="3 10">1.11.1.6</ecNumber>
    </recommendedName>
</protein>
<feature type="domain" description="Catalase core" evidence="13">
    <location>
        <begin position="26"/>
        <end position="414"/>
    </location>
</feature>
<dbReference type="InterPro" id="IPR043156">
    <property type="entry name" value="Catalase_clade2_helical"/>
</dbReference>
<dbReference type="PANTHER" id="PTHR42821:SF1">
    <property type="entry name" value="CATALASE-B"/>
    <property type="match status" value="1"/>
</dbReference>
<evidence type="ECO:0000259" key="13">
    <source>
        <dbReference type="SMART" id="SM01060"/>
    </source>
</evidence>
<dbReference type="EMBL" id="JAATOP010000005">
    <property type="protein sequence ID" value="NIY72728.1"/>
    <property type="molecule type" value="Genomic_DNA"/>
</dbReference>
<evidence type="ECO:0000256" key="9">
    <source>
        <dbReference type="ARBA" id="ARBA00023324"/>
    </source>
</evidence>
<dbReference type="InterPro" id="IPR024708">
    <property type="entry name" value="Catalase_AS"/>
</dbReference>
<keyword evidence="4 10" id="KW-0575">Peroxidase</keyword>
<evidence type="ECO:0000313" key="14">
    <source>
        <dbReference type="EMBL" id="NIY72728.1"/>
    </source>
</evidence>
<dbReference type="RefSeq" id="WP_167638098.1">
    <property type="nucleotide sequence ID" value="NZ_JAATOP010000005.1"/>
</dbReference>
<dbReference type="InterPro" id="IPR011614">
    <property type="entry name" value="Catalase_core"/>
</dbReference>
<reference evidence="14 15" key="1">
    <citation type="submission" date="2020-03" db="EMBL/GenBank/DDBJ databases">
        <title>Bacterial isolates of synthetic phycosphere.</title>
        <authorList>
            <person name="Fu H."/>
            <person name="Moran M.A."/>
        </authorList>
    </citation>
    <scope>NUCLEOTIDE SEQUENCE [LARGE SCALE GENOMIC DNA]</scope>
    <source>
        <strain evidence="14 15">HF1</strain>
    </source>
</reference>
<evidence type="ECO:0000256" key="7">
    <source>
        <dbReference type="ARBA" id="ARBA00023002"/>
    </source>
</evidence>
<keyword evidence="7 10" id="KW-0560">Oxidoreductase</keyword>
<keyword evidence="6 10" id="KW-0479">Metal-binding</keyword>
<dbReference type="InterPro" id="IPR018028">
    <property type="entry name" value="Catalase"/>
</dbReference>
<dbReference type="InterPro" id="IPR029062">
    <property type="entry name" value="Class_I_gatase-like"/>
</dbReference>
<comment type="similarity">
    <text evidence="2">Belongs to the catalase family. HPII subfamily.</text>
</comment>
<dbReference type="InterPro" id="IPR020835">
    <property type="entry name" value="Catalase_sf"/>
</dbReference>
<gene>
    <name evidence="14" type="ORF">HCZ30_09800</name>
</gene>
<dbReference type="SUPFAM" id="SSF56634">
    <property type="entry name" value="Heme-dependent catalase-like"/>
    <property type="match status" value="1"/>
</dbReference>
<comment type="caution">
    <text evidence="14">The sequence shown here is derived from an EMBL/GenBank/DDBJ whole genome shotgun (WGS) entry which is preliminary data.</text>
</comment>
<dbReference type="Gene3D" id="1.20.1370.20">
    <property type="match status" value="1"/>
</dbReference>
<proteinExistence type="inferred from homology"/>
<dbReference type="SUPFAM" id="SSF52317">
    <property type="entry name" value="Class I glutamine amidotransferase-like"/>
    <property type="match status" value="1"/>
</dbReference>
<keyword evidence="5 10" id="KW-0349">Heme</keyword>
<sequence>MADRKPTTGNGGELHQYAAKGTDTLTTNHGVPISDNQNSLKAGSLGPTLLEDFVLREKIFHFDHERIPERIVHARGSAAHGYFECTDPIPELSKASLFAEKGKKTELFARFSTVAGGAGSVDTPRDVRGFAVKFYTDEGNWDLVGNDIPVFFIQDAIKFPDLIHSVKMEADRGYPQAASAHDTFWDFVSLMPESLHTVMWAMSDRGIPRSLRMMEGFGVHTFRLVNAEGKSSFVKFHWKPKLGVQSYVWDESLAAQSADNDMHRRDLFEAIMNGDYPEWDLGVQVISDELAEELPYSVLDATKLVPEEIAPVRIVGRMVLDRNPDNYFAEVEQAAFLPSNVVPGIDFTNDPLLQGRLFSYLDTQKSRLGTTNFHQIPINAPRCPFHNMQRDGLMQTHVPKGRANYEPNSLDEAGEDAGPRATGTEYHTYEDNSELGNDGSQKLRVRDESFGDHYSQPRMFWNSQTDNERAHIATAITFELSKVELPHIRERVLTHLQLVSEELAKRVADGLGMKLPKAAEPFKKPVDLDPSPALSIQKNWNATLEGRKVGILIAEGSDKAEVEAMIDAVKAAGGTAMVVAPQVANIKLKGGKMDADGQLAGTPSVIFDAIAVILNEESAKKLSMDSAAVTYVMQAFAHLKAIGHTNGAHALLDAANVEKDGGITDLDGFIEAAKLRYWDREPKVRTLA</sequence>
<organism evidence="14 15">
    <name type="scientific">Marivivens donghaensis</name>
    <dbReference type="NCBI Taxonomy" id="1699413"/>
    <lineage>
        <taxon>Bacteria</taxon>
        <taxon>Pseudomonadati</taxon>
        <taxon>Pseudomonadota</taxon>
        <taxon>Alphaproteobacteria</taxon>
        <taxon>Rhodobacterales</taxon>
        <taxon>Paracoccaceae</taxon>
        <taxon>Marivivens group</taxon>
        <taxon>Marivivens</taxon>
    </lineage>
</organism>
<evidence type="ECO:0000256" key="11">
    <source>
        <dbReference type="RuleBase" id="RU000498"/>
    </source>
</evidence>
<dbReference type="PANTHER" id="PTHR42821">
    <property type="entry name" value="CATALASE"/>
    <property type="match status" value="1"/>
</dbReference>
<dbReference type="InterPro" id="IPR010582">
    <property type="entry name" value="Catalase_immune_responsive"/>
</dbReference>
<dbReference type="EC" id="1.11.1.6" evidence="3 10"/>
<name>A0ABX0VXA6_9RHOB</name>
<evidence type="ECO:0000256" key="1">
    <source>
        <dbReference type="ARBA" id="ARBA00001971"/>
    </source>
</evidence>
<dbReference type="PRINTS" id="PR00067">
    <property type="entry name" value="CATALASE"/>
</dbReference>
<dbReference type="InterPro" id="IPR041399">
    <property type="entry name" value="Catalase_large_C"/>
</dbReference>
<evidence type="ECO:0000256" key="12">
    <source>
        <dbReference type="SAM" id="MobiDB-lite"/>
    </source>
</evidence>
<evidence type="ECO:0000256" key="8">
    <source>
        <dbReference type="ARBA" id="ARBA00023004"/>
    </source>
</evidence>
<keyword evidence="15" id="KW-1185">Reference proteome</keyword>
<dbReference type="InterPro" id="IPR002226">
    <property type="entry name" value="Catalase_haem_BS"/>
</dbReference>
<dbReference type="Gene3D" id="3.40.50.880">
    <property type="match status" value="1"/>
</dbReference>
<dbReference type="Pfam" id="PF06628">
    <property type="entry name" value="Catalase-rel"/>
    <property type="match status" value="1"/>
</dbReference>
<comment type="catalytic activity">
    <reaction evidence="10 11">
        <text>2 H2O2 = O2 + 2 H2O</text>
        <dbReference type="Rhea" id="RHEA:20309"/>
        <dbReference type="ChEBI" id="CHEBI:15377"/>
        <dbReference type="ChEBI" id="CHEBI:15379"/>
        <dbReference type="ChEBI" id="CHEBI:16240"/>
        <dbReference type="EC" id="1.11.1.6"/>
    </reaction>
</comment>
<keyword evidence="8 10" id="KW-0408">Iron</keyword>
<dbReference type="PIRSF" id="PIRSF038927">
    <property type="entry name" value="Catalase_clade2"/>
    <property type="match status" value="1"/>
</dbReference>
<dbReference type="Gene3D" id="2.40.180.10">
    <property type="entry name" value="Catalase core domain"/>
    <property type="match status" value="1"/>
</dbReference>
<evidence type="ECO:0000256" key="10">
    <source>
        <dbReference type="PIRNR" id="PIRNR038927"/>
    </source>
</evidence>
<dbReference type="PROSITE" id="PS00438">
    <property type="entry name" value="CATALASE_2"/>
    <property type="match status" value="1"/>
</dbReference>
<dbReference type="Proteomes" id="UP000709466">
    <property type="component" value="Unassembled WGS sequence"/>
</dbReference>
<accession>A0ABX0VXA6</accession>
<evidence type="ECO:0000256" key="6">
    <source>
        <dbReference type="ARBA" id="ARBA00022723"/>
    </source>
</evidence>
<keyword evidence="9 10" id="KW-0376">Hydrogen peroxide</keyword>
<evidence type="ECO:0000256" key="5">
    <source>
        <dbReference type="ARBA" id="ARBA00022617"/>
    </source>
</evidence>
<dbReference type="PROSITE" id="PS00437">
    <property type="entry name" value="CATALASE_1"/>
    <property type="match status" value="1"/>
</dbReference>
<evidence type="ECO:0000256" key="3">
    <source>
        <dbReference type="ARBA" id="ARBA00012314"/>
    </source>
</evidence>
<evidence type="ECO:0000313" key="15">
    <source>
        <dbReference type="Proteomes" id="UP000709466"/>
    </source>
</evidence>
<comment type="function">
    <text evidence="10">Decomposes hydrogen peroxide into water and oxygen; serves to protect cells from the toxic effects of hydrogen peroxide.</text>
</comment>
<dbReference type="GO" id="GO:0004096">
    <property type="term" value="F:catalase activity"/>
    <property type="evidence" value="ECO:0007669"/>
    <property type="project" value="UniProtKB-EC"/>
</dbReference>
<evidence type="ECO:0000256" key="2">
    <source>
        <dbReference type="ARBA" id="ARBA00010660"/>
    </source>
</evidence>